<dbReference type="OrthoDB" id="5930167at2759"/>
<proteinExistence type="predicted"/>
<reference evidence="1 2" key="1">
    <citation type="submission" date="2015-01" db="EMBL/GenBank/DDBJ databases">
        <title>Evolution of Trichinella species and genotypes.</title>
        <authorList>
            <person name="Korhonen P.K."/>
            <person name="Edoardo P."/>
            <person name="Giuseppe L.R."/>
            <person name="Gasser R.B."/>
        </authorList>
    </citation>
    <scope>NUCLEOTIDE SEQUENCE [LARGE SCALE GENOMIC DNA]</scope>
    <source>
        <strain evidence="1">ISS417</strain>
    </source>
</reference>
<evidence type="ECO:0000313" key="1">
    <source>
        <dbReference type="EMBL" id="KRX31671.1"/>
    </source>
</evidence>
<protein>
    <submittedName>
        <fullName evidence="1">Uncharacterized protein</fullName>
    </submittedName>
</protein>
<feature type="non-terminal residue" evidence="1">
    <location>
        <position position="98"/>
    </location>
</feature>
<keyword evidence="2" id="KW-1185">Reference proteome</keyword>
<dbReference type="Proteomes" id="UP000055048">
    <property type="component" value="Unassembled WGS sequence"/>
</dbReference>
<gene>
    <name evidence="1" type="ORF">T05_13904</name>
</gene>
<comment type="caution">
    <text evidence="1">The sequence shown here is derived from an EMBL/GenBank/DDBJ whole genome shotgun (WGS) entry which is preliminary data.</text>
</comment>
<accession>A0A0V0SZ76</accession>
<dbReference type="EMBL" id="JYDJ01001642">
    <property type="protein sequence ID" value="KRX31671.1"/>
    <property type="molecule type" value="Genomic_DNA"/>
</dbReference>
<evidence type="ECO:0000313" key="2">
    <source>
        <dbReference type="Proteomes" id="UP000055048"/>
    </source>
</evidence>
<feature type="non-terminal residue" evidence="1">
    <location>
        <position position="1"/>
    </location>
</feature>
<sequence length="98" mass="11567">LLLPLKSYQRAIFLAISRQIRICETRFWKVLRQINLYVSNKWPLKLPCAYLNTQESRHTGTPLIRIQGGIHSLCALLFNISLFWATRFNFIFGPFRIN</sequence>
<name>A0A0V0SZ76_9BILA</name>
<dbReference type="AlphaFoldDB" id="A0A0V0SZ76"/>
<organism evidence="1 2">
    <name type="scientific">Trichinella murrelli</name>
    <dbReference type="NCBI Taxonomy" id="144512"/>
    <lineage>
        <taxon>Eukaryota</taxon>
        <taxon>Metazoa</taxon>
        <taxon>Ecdysozoa</taxon>
        <taxon>Nematoda</taxon>
        <taxon>Enoplea</taxon>
        <taxon>Dorylaimia</taxon>
        <taxon>Trichinellida</taxon>
        <taxon>Trichinellidae</taxon>
        <taxon>Trichinella</taxon>
    </lineage>
</organism>